<organism evidence="2 3">
    <name type="scientific">Odoribacter splanchnicus</name>
    <dbReference type="NCBI Taxonomy" id="28118"/>
    <lineage>
        <taxon>Bacteria</taxon>
        <taxon>Pseudomonadati</taxon>
        <taxon>Bacteroidota</taxon>
        <taxon>Bacteroidia</taxon>
        <taxon>Bacteroidales</taxon>
        <taxon>Odoribacteraceae</taxon>
        <taxon>Odoribacter</taxon>
    </lineage>
</organism>
<evidence type="ECO:0000313" key="2">
    <source>
        <dbReference type="EMBL" id="RGU56930.1"/>
    </source>
</evidence>
<dbReference type="Gene3D" id="1.10.3290.10">
    <property type="entry name" value="Fido-like domain"/>
    <property type="match status" value="1"/>
</dbReference>
<protein>
    <recommendedName>
        <fullName evidence="1">Fido domain-containing protein</fullName>
    </recommendedName>
</protein>
<proteinExistence type="predicted"/>
<dbReference type="InterPro" id="IPR003812">
    <property type="entry name" value="Fido"/>
</dbReference>
<sequence length="244" mass="28365">MLQDYLTLRQAYLTRPDTRTQIHQNYVRNLFLYETFRLGGHNLPPTIFENIVSTGKPQSTETTRQAYDLWQAWQYCEKQAALRQPLDLSFVRTVSARIMKHTGGETTTSVGRYDTSLGDFRLGEDYDEVYPLADFRKIPLLLDNLCRTTDVQLTEAGVSENIKIVANFMYDFMHIKPFGYCNLETGILLINFLELKEEHPLLILFADDRAELLNALKRGKISETPETLEAFILHEQIKFFNREI</sequence>
<comment type="caution">
    <text evidence="2">The sequence shown here is derived from an EMBL/GenBank/DDBJ whole genome shotgun (WGS) entry which is preliminary data.</text>
</comment>
<evidence type="ECO:0000259" key="1">
    <source>
        <dbReference type="PROSITE" id="PS51459"/>
    </source>
</evidence>
<dbReference type="RefSeq" id="WP_022160489.1">
    <property type="nucleotide sequence ID" value="NZ_CABJFF010000017.1"/>
</dbReference>
<dbReference type="EMBL" id="QRYC01000007">
    <property type="protein sequence ID" value="RGU56930.1"/>
    <property type="molecule type" value="Genomic_DNA"/>
</dbReference>
<dbReference type="Proteomes" id="UP000284243">
    <property type="component" value="Unassembled WGS sequence"/>
</dbReference>
<accession>A0A412TTK3</accession>
<gene>
    <name evidence="2" type="ORF">DWW57_06955</name>
</gene>
<feature type="domain" description="Fido" evidence="1">
    <location>
        <begin position="86"/>
        <end position="234"/>
    </location>
</feature>
<name>A0A412TTK3_9BACT</name>
<dbReference type="InterPro" id="IPR036597">
    <property type="entry name" value="Fido-like_dom_sf"/>
</dbReference>
<dbReference type="PROSITE" id="PS51459">
    <property type="entry name" value="FIDO"/>
    <property type="match status" value="1"/>
</dbReference>
<reference evidence="2 3" key="1">
    <citation type="submission" date="2018-08" db="EMBL/GenBank/DDBJ databases">
        <title>A genome reference for cultivated species of the human gut microbiota.</title>
        <authorList>
            <person name="Zou Y."/>
            <person name="Xue W."/>
            <person name="Luo G."/>
        </authorList>
    </citation>
    <scope>NUCLEOTIDE SEQUENCE [LARGE SCALE GENOMIC DNA]</scope>
    <source>
        <strain evidence="2 3">AF16-14</strain>
    </source>
</reference>
<evidence type="ECO:0000313" key="3">
    <source>
        <dbReference type="Proteomes" id="UP000284243"/>
    </source>
</evidence>
<dbReference type="AlphaFoldDB" id="A0A412TTK3"/>
<dbReference type="SUPFAM" id="SSF140931">
    <property type="entry name" value="Fic-like"/>
    <property type="match status" value="1"/>
</dbReference>